<reference evidence="2 3" key="1">
    <citation type="submission" date="2024-04" db="EMBL/GenBank/DDBJ databases">
        <authorList>
            <person name="Rising A."/>
            <person name="Reimegard J."/>
            <person name="Sonavane S."/>
            <person name="Akerstrom W."/>
            <person name="Nylinder S."/>
            <person name="Hedman E."/>
            <person name="Kallberg Y."/>
        </authorList>
    </citation>
    <scope>NUCLEOTIDE SEQUENCE [LARGE SCALE GENOMIC DNA]</scope>
</reference>
<dbReference type="AlphaFoldDB" id="A0AAV1ZAX4"/>
<feature type="signal peptide" evidence="1">
    <location>
        <begin position="1"/>
        <end position="17"/>
    </location>
</feature>
<keyword evidence="1" id="KW-0732">Signal</keyword>
<comment type="caution">
    <text evidence="2">The sequence shown here is derived from an EMBL/GenBank/DDBJ whole genome shotgun (WGS) entry which is preliminary data.</text>
</comment>
<keyword evidence="3" id="KW-1185">Reference proteome</keyword>
<organism evidence="2 3">
    <name type="scientific">Larinioides sclopetarius</name>
    <dbReference type="NCBI Taxonomy" id="280406"/>
    <lineage>
        <taxon>Eukaryota</taxon>
        <taxon>Metazoa</taxon>
        <taxon>Ecdysozoa</taxon>
        <taxon>Arthropoda</taxon>
        <taxon>Chelicerata</taxon>
        <taxon>Arachnida</taxon>
        <taxon>Araneae</taxon>
        <taxon>Araneomorphae</taxon>
        <taxon>Entelegynae</taxon>
        <taxon>Araneoidea</taxon>
        <taxon>Araneidae</taxon>
        <taxon>Larinioides</taxon>
    </lineage>
</organism>
<proteinExistence type="predicted"/>
<name>A0AAV1ZAX4_9ARAC</name>
<accession>A0AAV1ZAX4</accession>
<feature type="chain" id="PRO_5043886597" evidence="1">
    <location>
        <begin position="18"/>
        <end position="61"/>
    </location>
</feature>
<protein>
    <submittedName>
        <fullName evidence="2">Uncharacterized protein</fullName>
    </submittedName>
</protein>
<evidence type="ECO:0000313" key="2">
    <source>
        <dbReference type="EMBL" id="CAL1268815.1"/>
    </source>
</evidence>
<gene>
    <name evidence="2" type="ORF">LARSCL_LOCUS4393</name>
</gene>
<feature type="non-terminal residue" evidence="2">
    <location>
        <position position="61"/>
    </location>
</feature>
<evidence type="ECO:0000256" key="1">
    <source>
        <dbReference type="SAM" id="SignalP"/>
    </source>
</evidence>
<dbReference type="Proteomes" id="UP001497382">
    <property type="component" value="Unassembled WGS sequence"/>
</dbReference>
<evidence type="ECO:0000313" key="3">
    <source>
        <dbReference type="Proteomes" id="UP001497382"/>
    </source>
</evidence>
<dbReference type="EMBL" id="CAXIEN010000036">
    <property type="protein sequence ID" value="CAL1268815.1"/>
    <property type="molecule type" value="Genomic_DNA"/>
</dbReference>
<sequence length="61" mass="6838">MLQLLYLFLCLPPPQQPSPPTALLSDTELLLGFLSEMDFWPPESPRLSSGKLKLGLLKENI</sequence>